<keyword evidence="4" id="KW-0460">Magnesium</keyword>
<dbReference type="InterPro" id="IPR023214">
    <property type="entry name" value="HAD_sf"/>
</dbReference>
<dbReference type="InterPro" id="IPR003337">
    <property type="entry name" value="Trehalose_PPase"/>
</dbReference>
<dbReference type="Gene3D" id="3.30.70.1020">
    <property type="entry name" value="Trehalose-6-phosphate phosphatase related protein, domain 2"/>
    <property type="match status" value="1"/>
</dbReference>
<evidence type="ECO:0000313" key="7">
    <source>
        <dbReference type="Proteomes" id="UP000193083"/>
    </source>
</evidence>
<dbReference type="InterPro" id="IPR044651">
    <property type="entry name" value="OTSB-like"/>
</dbReference>
<comment type="cofactor">
    <cofactor evidence="4">
        <name>Mg(2+)</name>
        <dbReference type="ChEBI" id="CHEBI:18420"/>
    </cofactor>
</comment>
<dbReference type="PANTHER" id="PTHR43768">
    <property type="entry name" value="TREHALOSE 6-PHOSPHATE PHOSPHATASE"/>
    <property type="match status" value="1"/>
</dbReference>
<proteinExistence type="inferred from homology"/>
<dbReference type="GO" id="GO:0005992">
    <property type="term" value="P:trehalose biosynthetic process"/>
    <property type="evidence" value="ECO:0007669"/>
    <property type="project" value="UniProtKB-UniPathway"/>
</dbReference>
<dbReference type="PANTHER" id="PTHR43768:SF3">
    <property type="entry name" value="TREHALOSE 6-PHOSPHATE PHOSPHATASE"/>
    <property type="match status" value="1"/>
</dbReference>
<gene>
    <name evidence="6" type="ORF">SAMN02982922_4212</name>
</gene>
<evidence type="ECO:0000256" key="5">
    <source>
        <dbReference type="SAM" id="MobiDB-lite"/>
    </source>
</evidence>
<dbReference type="CDD" id="cd01627">
    <property type="entry name" value="HAD_TPP"/>
    <property type="match status" value="1"/>
</dbReference>
<comment type="catalytic activity">
    <reaction evidence="4">
        <text>alpha,alpha-trehalose 6-phosphate + H2O = alpha,alpha-trehalose + phosphate</text>
        <dbReference type="Rhea" id="RHEA:23420"/>
        <dbReference type="ChEBI" id="CHEBI:15377"/>
        <dbReference type="ChEBI" id="CHEBI:16551"/>
        <dbReference type="ChEBI" id="CHEBI:43474"/>
        <dbReference type="ChEBI" id="CHEBI:58429"/>
        <dbReference type="EC" id="3.1.3.12"/>
    </reaction>
</comment>
<evidence type="ECO:0000256" key="4">
    <source>
        <dbReference type="RuleBase" id="RU361117"/>
    </source>
</evidence>
<comment type="function">
    <text evidence="4">Removes the phosphate from trehalose 6-phosphate to produce free trehalose.</text>
</comment>
<reference evidence="6 7" key="1">
    <citation type="submission" date="2017-04" db="EMBL/GenBank/DDBJ databases">
        <authorList>
            <person name="Afonso C.L."/>
            <person name="Miller P.J."/>
            <person name="Scott M.A."/>
            <person name="Spackman E."/>
            <person name="Goraichik I."/>
            <person name="Dimitrov K.M."/>
            <person name="Suarez D.L."/>
            <person name="Swayne D.E."/>
        </authorList>
    </citation>
    <scope>NUCLEOTIDE SEQUENCE [LARGE SCALE GENOMIC DNA]</scope>
    <source>
        <strain evidence="6 7">B5P</strain>
    </source>
</reference>
<dbReference type="NCBIfam" id="TIGR01484">
    <property type="entry name" value="HAD-SF-IIB"/>
    <property type="match status" value="1"/>
</dbReference>
<dbReference type="Proteomes" id="UP000193083">
    <property type="component" value="Unassembled WGS sequence"/>
</dbReference>
<comment type="similarity">
    <text evidence="2 4">Belongs to the trehalose phosphatase family.</text>
</comment>
<name>A0A1X7PHZ9_9HYPH</name>
<dbReference type="EC" id="3.1.3.12" evidence="4"/>
<evidence type="ECO:0000256" key="1">
    <source>
        <dbReference type="ARBA" id="ARBA00005199"/>
    </source>
</evidence>
<evidence type="ECO:0000256" key="2">
    <source>
        <dbReference type="ARBA" id="ARBA00008770"/>
    </source>
</evidence>
<dbReference type="EMBL" id="FXBL01000004">
    <property type="protein sequence ID" value="SMH50646.1"/>
    <property type="molecule type" value="Genomic_DNA"/>
</dbReference>
<protein>
    <recommendedName>
        <fullName evidence="4">Trehalose 6-phosphate phosphatase</fullName>
        <ecNumber evidence="4">3.1.3.12</ecNumber>
    </recommendedName>
</protein>
<organism evidence="6 7">
    <name type="scientific">Mesorhizobium australicum</name>
    <dbReference type="NCBI Taxonomy" id="536018"/>
    <lineage>
        <taxon>Bacteria</taxon>
        <taxon>Pseudomonadati</taxon>
        <taxon>Pseudomonadota</taxon>
        <taxon>Alphaproteobacteria</taxon>
        <taxon>Hyphomicrobiales</taxon>
        <taxon>Phyllobacteriaceae</taxon>
        <taxon>Mesorhizobium</taxon>
    </lineage>
</organism>
<dbReference type="GO" id="GO:0004805">
    <property type="term" value="F:trehalose-phosphatase activity"/>
    <property type="evidence" value="ECO:0007669"/>
    <property type="project" value="UniProtKB-EC"/>
</dbReference>
<dbReference type="AlphaFoldDB" id="A0A1X7PHZ9"/>
<sequence length="265" mass="27947">MFGPMTDLQATPAAPATHAQPSRHGDLPASVEGRALFLDVDGTLLDIADRPEDVLVPPRLLDDLMRLSVRIEGALALVSGRSLARLRQFFPDLPCGLAGLHGAEIAYPNGTHAAVQRSPELQGAIEALSRISAAWPGVEIEDKGGAFAAHYRLAPRFASAVEIEMERLARQLGDQVVVQKGKCVIEIRPAGHDKGTALLGFMSQAPFAGRTPVAVGDDLTDEAMFRVANELGGLSVKVGAPGGTLARGIVSSPDDVRAWIGNVAR</sequence>
<dbReference type="NCBIfam" id="TIGR00685">
    <property type="entry name" value="T6PP"/>
    <property type="match status" value="1"/>
</dbReference>
<accession>A0A1X7PHZ9</accession>
<dbReference type="GO" id="GO:0046872">
    <property type="term" value="F:metal ion binding"/>
    <property type="evidence" value="ECO:0007669"/>
    <property type="project" value="UniProtKB-KW"/>
</dbReference>
<feature type="region of interest" description="Disordered" evidence="5">
    <location>
        <begin position="1"/>
        <end position="27"/>
    </location>
</feature>
<comment type="pathway">
    <text evidence="1 4">Glycan biosynthesis; trehalose biosynthesis.</text>
</comment>
<feature type="compositionally biased region" description="Low complexity" evidence="5">
    <location>
        <begin position="9"/>
        <end position="20"/>
    </location>
</feature>
<evidence type="ECO:0000313" key="6">
    <source>
        <dbReference type="EMBL" id="SMH50646.1"/>
    </source>
</evidence>
<evidence type="ECO:0000256" key="3">
    <source>
        <dbReference type="ARBA" id="ARBA00022801"/>
    </source>
</evidence>
<dbReference type="Gene3D" id="3.40.50.1000">
    <property type="entry name" value="HAD superfamily/HAD-like"/>
    <property type="match status" value="1"/>
</dbReference>
<keyword evidence="4" id="KW-0479">Metal-binding</keyword>
<dbReference type="Pfam" id="PF02358">
    <property type="entry name" value="Trehalose_PPase"/>
    <property type="match status" value="1"/>
</dbReference>
<dbReference type="InterPro" id="IPR006379">
    <property type="entry name" value="HAD-SF_hydro_IIB"/>
</dbReference>
<keyword evidence="3 4" id="KW-0378">Hydrolase</keyword>
<dbReference type="InterPro" id="IPR036412">
    <property type="entry name" value="HAD-like_sf"/>
</dbReference>
<dbReference type="UniPathway" id="UPA00299"/>
<keyword evidence="7" id="KW-1185">Reference proteome</keyword>
<dbReference type="SUPFAM" id="SSF56784">
    <property type="entry name" value="HAD-like"/>
    <property type="match status" value="1"/>
</dbReference>